<keyword evidence="1" id="KW-0812">Transmembrane</keyword>
<gene>
    <name evidence="2" type="ORF">A3C72_00905</name>
</gene>
<dbReference type="EMBL" id="MHRK01000009">
    <property type="protein sequence ID" value="OHA24493.1"/>
    <property type="molecule type" value="Genomic_DNA"/>
</dbReference>
<comment type="caution">
    <text evidence="2">The sequence shown here is derived from an EMBL/GenBank/DDBJ whole genome shotgun (WGS) entry which is preliminary data.</text>
</comment>
<accession>A0A1G2MKV5</accession>
<evidence type="ECO:0000313" key="3">
    <source>
        <dbReference type="Proteomes" id="UP000177130"/>
    </source>
</evidence>
<protein>
    <recommendedName>
        <fullName evidence="4">PsbP C-terminal domain-containing protein</fullName>
    </recommendedName>
</protein>
<feature type="transmembrane region" description="Helical" evidence="1">
    <location>
        <begin position="12"/>
        <end position="32"/>
    </location>
</feature>
<dbReference type="AlphaFoldDB" id="A0A1G2MKV5"/>
<evidence type="ECO:0008006" key="4">
    <source>
        <dbReference type="Google" id="ProtNLM"/>
    </source>
</evidence>
<name>A0A1G2MKV5_9BACT</name>
<reference evidence="2 3" key="1">
    <citation type="journal article" date="2016" name="Nat. Commun.">
        <title>Thousands of microbial genomes shed light on interconnected biogeochemical processes in an aquifer system.</title>
        <authorList>
            <person name="Anantharaman K."/>
            <person name="Brown C.T."/>
            <person name="Hug L.A."/>
            <person name="Sharon I."/>
            <person name="Castelle C.J."/>
            <person name="Probst A.J."/>
            <person name="Thomas B.C."/>
            <person name="Singh A."/>
            <person name="Wilkins M.J."/>
            <person name="Karaoz U."/>
            <person name="Brodie E.L."/>
            <person name="Williams K.H."/>
            <person name="Hubbard S.S."/>
            <person name="Banfield J.F."/>
        </authorList>
    </citation>
    <scope>NUCLEOTIDE SEQUENCE [LARGE SCALE GENOMIC DNA]</scope>
</reference>
<evidence type="ECO:0000256" key="1">
    <source>
        <dbReference type="SAM" id="Phobius"/>
    </source>
</evidence>
<sequence length="201" mass="22629">MQEQNNKKIRLTIVTIFIVGIIASLFVVILKLNSQNDTAPDNTKTELNLDEYLGKISSNDEVLNVYTNNKFGFTFTYPKEWHVGDNHLGYGTFQLFNYDESNASGSVFAKGWNKIEAGIVSNSDYGSSDEYPEKSRKEIPMEVRGQPSTTTEVTLIGGEKIYSYSILLPSVPDSHLSIAMYGDPLNFYVLDELVQSMTWIK</sequence>
<organism evidence="2 3">
    <name type="scientific">Candidatus Taylorbacteria bacterium RIFCSPHIGHO2_02_FULL_43_32b</name>
    <dbReference type="NCBI Taxonomy" id="1802306"/>
    <lineage>
        <taxon>Bacteria</taxon>
        <taxon>Candidatus Tayloriibacteriota</taxon>
    </lineage>
</organism>
<proteinExistence type="predicted"/>
<keyword evidence="1" id="KW-1133">Transmembrane helix</keyword>
<dbReference type="Proteomes" id="UP000177130">
    <property type="component" value="Unassembled WGS sequence"/>
</dbReference>
<evidence type="ECO:0000313" key="2">
    <source>
        <dbReference type="EMBL" id="OHA24493.1"/>
    </source>
</evidence>
<keyword evidence="1" id="KW-0472">Membrane</keyword>